<evidence type="ECO:0008006" key="3">
    <source>
        <dbReference type="Google" id="ProtNLM"/>
    </source>
</evidence>
<organism evidence="1 2">
    <name type="scientific">Algivirga pacifica</name>
    <dbReference type="NCBI Taxonomy" id="1162670"/>
    <lineage>
        <taxon>Bacteria</taxon>
        <taxon>Pseudomonadati</taxon>
        <taxon>Bacteroidota</taxon>
        <taxon>Cytophagia</taxon>
        <taxon>Cytophagales</taxon>
        <taxon>Flammeovirgaceae</taxon>
        <taxon>Algivirga</taxon>
    </lineage>
</organism>
<reference evidence="2" key="1">
    <citation type="journal article" date="2019" name="Int. J. Syst. Evol. Microbiol.">
        <title>The Global Catalogue of Microorganisms (GCM) 10K type strain sequencing project: providing services to taxonomists for standard genome sequencing and annotation.</title>
        <authorList>
            <consortium name="The Broad Institute Genomics Platform"/>
            <consortium name="The Broad Institute Genome Sequencing Center for Infectious Disease"/>
            <person name="Wu L."/>
            <person name="Ma J."/>
        </authorList>
    </citation>
    <scope>NUCLEOTIDE SEQUENCE [LARGE SCALE GENOMIC DNA]</scope>
    <source>
        <strain evidence="2">JCM 18326</strain>
    </source>
</reference>
<accession>A0ABP9CYN9</accession>
<evidence type="ECO:0000313" key="1">
    <source>
        <dbReference type="EMBL" id="GAA4820880.1"/>
    </source>
</evidence>
<name>A0ABP9CYN9_9BACT</name>
<dbReference type="Gene3D" id="2.130.10.10">
    <property type="entry name" value="YVTN repeat-like/Quinoprotein amine dehydrogenase"/>
    <property type="match status" value="2"/>
</dbReference>
<dbReference type="InterPro" id="IPR051200">
    <property type="entry name" value="Host-pathogen_enzymatic-act"/>
</dbReference>
<sequence length="388" mass="44155">MILLLANGIDASFFQKRSKISSNALLASAENHSTSFSPYTHAKVQLTRQQLMNAQGRGIKSVLLSPDKSKIYSLNLEGLSVYEYDRKSRKLNRELRFKPTQGKGYNYQTRQWYSSMQEKPVEGCFSHDGKYLWVSLHNAGGIVAWNLHMVEKQIKQPIKEGYVVYSDQTRQLTQLKFIETGTTPKYISLAPEGDRLFVSNWHSNTISVIDISSDDPNDWKKIKDLKTKAVPRGIVASPSAKKLFSTNMASNSIMVRDMETYAVDTILTGYRQPRHLLEDEYYLYATLSSAEKLIKINKESLELSASCQTADDPRTIAFSEDKSLIFCTCYGDNKLEIYRAYDLEKVGEVKSYGGPVGVATYQEDNHVEVWVCNYKYASISIFDFDIVY</sequence>
<proteinExistence type="predicted"/>
<dbReference type="InterPro" id="IPR015943">
    <property type="entry name" value="WD40/YVTN_repeat-like_dom_sf"/>
</dbReference>
<evidence type="ECO:0000313" key="2">
    <source>
        <dbReference type="Proteomes" id="UP001500298"/>
    </source>
</evidence>
<gene>
    <name evidence="1" type="ORF">GCM10023331_01520</name>
</gene>
<dbReference type="EMBL" id="BAABJX010000004">
    <property type="protein sequence ID" value="GAA4820880.1"/>
    <property type="molecule type" value="Genomic_DNA"/>
</dbReference>
<protein>
    <recommendedName>
        <fullName evidence="3">DNA-binding beta-propeller fold protein YncE</fullName>
    </recommendedName>
</protein>
<dbReference type="SUPFAM" id="SSF50974">
    <property type="entry name" value="Nitrous oxide reductase, N-terminal domain"/>
    <property type="match status" value="1"/>
</dbReference>
<keyword evidence="2" id="KW-1185">Reference proteome</keyword>
<dbReference type="Proteomes" id="UP001500298">
    <property type="component" value="Unassembled WGS sequence"/>
</dbReference>
<comment type="caution">
    <text evidence="1">The sequence shown here is derived from an EMBL/GenBank/DDBJ whole genome shotgun (WGS) entry which is preliminary data.</text>
</comment>
<dbReference type="PANTHER" id="PTHR47197:SF3">
    <property type="entry name" value="DIHYDRO-HEME D1 DEHYDROGENASE"/>
    <property type="match status" value="1"/>
</dbReference>
<dbReference type="InterPro" id="IPR011045">
    <property type="entry name" value="N2O_reductase_N"/>
</dbReference>
<dbReference type="PANTHER" id="PTHR47197">
    <property type="entry name" value="PROTEIN NIRF"/>
    <property type="match status" value="1"/>
</dbReference>